<reference evidence="2 3" key="1">
    <citation type="journal article" date="2010" name="Science">
        <title>Genomic comparison of the ants Camponotus floridanus and Harpegnathos saltator.</title>
        <authorList>
            <person name="Bonasio R."/>
            <person name="Zhang G."/>
            <person name="Ye C."/>
            <person name="Mutti N.S."/>
            <person name="Fang X."/>
            <person name="Qin N."/>
            <person name="Donahue G."/>
            <person name="Yang P."/>
            <person name="Li Q."/>
            <person name="Li C."/>
            <person name="Zhang P."/>
            <person name="Huang Z."/>
            <person name="Berger S.L."/>
            <person name="Reinberg D."/>
            <person name="Wang J."/>
            <person name="Liebig J."/>
        </authorList>
    </citation>
    <scope>NUCLEOTIDE SEQUENCE [LARGE SCALE GENOMIC DNA]</scope>
    <source>
        <strain evidence="3">C129</strain>
    </source>
</reference>
<evidence type="ECO:0000313" key="2">
    <source>
        <dbReference type="EMBL" id="EFN72424.1"/>
    </source>
</evidence>
<gene>
    <name evidence="2" type="ORF">EAG_13582</name>
</gene>
<dbReference type="InterPro" id="IPR044822">
    <property type="entry name" value="Myb_DNA-bind_4"/>
</dbReference>
<dbReference type="Gene3D" id="1.10.10.60">
    <property type="entry name" value="Homeodomain-like"/>
    <property type="match status" value="1"/>
</dbReference>
<feature type="non-terminal residue" evidence="2">
    <location>
        <position position="1"/>
    </location>
</feature>
<keyword evidence="3" id="KW-1185">Reference proteome</keyword>
<dbReference type="InParanoid" id="E2A2B5"/>
<proteinExistence type="predicted"/>
<evidence type="ECO:0000259" key="1">
    <source>
        <dbReference type="Pfam" id="PF13837"/>
    </source>
</evidence>
<accession>E2A2B5</accession>
<dbReference type="Pfam" id="PF13837">
    <property type="entry name" value="Myb_DNA-bind_4"/>
    <property type="match status" value="1"/>
</dbReference>
<dbReference type="Proteomes" id="UP000000311">
    <property type="component" value="Unassembled WGS sequence"/>
</dbReference>
<sequence>FIWSDAAVYMLLELYREKESDFNSGTKRNNTVWAELAEILKTNSNGKYAVTGLQCSVKMSGLKRTFKNIRDQNNKSGNCRNTWAFY</sequence>
<name>E2A2B5_CAMFO</name>
<dbReference type="AlphaFoldDB" id="E2A2B5"/>
<dbReference type="EMBL" id="GL436031">
    <property type="protein sequence ID" value="EFN72424.1"/>
    <property type="molecule type" value="Genomic_DNA"/>
</dbReference>
<organism evidence="3">
    <name type="scientific">Camponotus floridanus</name>
    <name type="common">Florida carpenter ant</name>
    <dbReference type="NCBI Taxonomy" id="104421"/>
    <lineage>
        <taxon>Eukaryota</taxon>
        <taxon>Metazoa</taxon>
        <taxon>Ecdysozoa</taxon>
        <taxon>Arthropoda</taxon>
        <taxon>Hexapoda</taxon>
        <taxon>Insecta</taxon>
        <taxon>Pterygota</taxon>
        <taxon>Neoptera</taxon>
        <taxon>Endopterygota</taxon>
        <taxon>Hymenoptera</taxon>
        <taxon>Apocrita</taxon>
        <taxon>Aculeata</taxon>
        <taxon>Formicoidea</taxon>
        <taxon>Formicidae</taxon>
        <taxon>Formicinae</taxon>
        <taxon>Camponotus</taxon>
    </lineage>
</organism>
<feature type="domain" description="Myb/SANT-like DNA-binding" evidence="1">
    <location>
        <begin position="3"/>
        <end position="86"/>
    </location>
</feature>
<protein>
    <recommendedName>
        <fullName evidence="1">Myb/SANT-like DNA-binding domain-containing protein</fullName>
    </recommendedName>
</protein>
<evidence type="ECO:0000313" key="3">
    <source>
        <dbReference type="Proteomes" id="UP000000311"/>
    </source>
</evidence>
<dbReference type="OMA" id="RNNTVWA"/>
<feature type="non-terminal residue" evidence="2">
    <location>
        <position position="86"/>
    </location>
</feature>